<accession>A0A4Y1QM77</accession>
<reference evidence="4" key="1">
    <citation type="journal article" date="2019" name="Science">
        <title>Mutation of a bHLH transcription factor allowed almond domestication.</title>
        <authorList>
            <person name="Sanchez-Perez R."/>
            <person name="Pavan S."/>
            <person name="Mazzeo R."/>
            <person name="Moldovan C."/>
            <person name="Aiese Cigliano R."/>
            <person name="Del Cueto J."/>
            <person name="Ricciardi F."/>
            <person name="Lotti C."/>
            <person name="Ricciardi L."/>
            <person name="Dicenta F."/>
            <person name="Lopez-Marques R.L."/>
            <person name="Lindberg Moller B."/>
        </authorList>
    </citation>
    <scope>NUCLEOTIDE SEQUENCE</scope>
</reference>
<feature type="domain" description="DDE Tnp4" evidence="3">
    <location>
        <begin position="116"/>
        <end position="155"/>
    </location>
</feature>
<proteinExistence type="predicted"/>
<protein>
    <recommendedName>
        <fullName evidence="3">DDE Tnp4 domain-containing protein</fullName>
    </recommendedName>
</protein>
<gene>
    <name evidence="4" type="ORF">Prudu_000855</name>
</gene>
<dbReference type="GO" id="GO:0046872">
    <property type="term" value="F:metal ion binding"/>
    <property type="evidence" value="ECO:0007669"/>
    <property type="project" value="UniProtKB-KW"/>
</dbReference>
<name>A0A4Y1QM77_PRUDU</name>
<dbReference type="Pfam" id="PF13359">
    <property type="entry name" value="DDE_Tnp_4"/>
    <property type="match status" value="1"/>
</dbReference>
<evidence type="ECO:0000256" key="2">
    <source>
        <dbReference type="ARBA" id="ARBA00022723"/>
    </source>
</evidence>
<comment type="cofactor">
    <cofactor evidence="1">
        <name>a divalent metal cation</name>
        <dbReference type="ChEBI" id="CHEBI:60240"/>
    </cofactor>
</comment>
<dbReference type="AlphaFoldDB" id="A0A4Y1QM77"/>
<organism evidence="4">
    <name type="scientific">Prunus dulcis</name>
    <name type="common">Almond</name>
    <name type="synonym">Amygdalus dulcis</name>
    <dbReference type="NCBI Taxonomy" id="3755"/>
    <lineage>
        <taxon>Eukaryota</taxon>
        <taxon>Viridiplantae</taxon>
        <taxon>Streptophyta</taxon>
        <taxon>Embryophyta</taxon>
        <taxon>Tracheophyta</taxon>
        <taxon>Spermatophyta</taxon>
        <taxon>Magnoliopsida</taxon>
        <taxon>eudicotyledons</taxon>
        <taxon>Gunneridae</taxon>
        <taxon>Pentapetalae</taxon>
        <taxon>rosids</taxon>
        <taxon>fabids</taxon>
        <taxon>Rosales</taxon>
        <taxon>Rosaceae</taxon>
        <taxon>Amygdaloideae</taxon>
        <taxon>Amygdaleae</taxon>
        <taxon>Prunus</taxon>
    </lineage>
</organism>
<evidence type="ECO:0000256" key="1">
    <source>
        <dbReference type="ARBA" id="ARBA00001968"/>
    </source>
</evidence>
<feature type="non-terminal residue" evidence="4">
    <location>
        <position position="1"/>
    </location>
</feature>
<evidence type="ECO:0000259" key="3">
    <source>
        <dbReference type="Pfam" id="PF13359"/>
    </source>
</evidence>
<dbReference type="InterPro" id="IPR027806">
    <property type="entry name" value="HARBI1_dom"/>
</dbReference>
<dbReference type="EMBL" id="AP019297">
    <property type="protein sequence ID" value="BBG92975.1"/>
    <property type="molecule type" value="Genomic_DNA"/>
</dbReference>
<keyword evidence="2" id="KW-0479">Metal-binding</keyword>
<sequence length="162" mass="18426">QRTLVLKTRGDHGSRTTSPPPLFSFDRLCFASSLLRSSTPLPPPLFSFDHIGVQIFAVDMLKSLARPWFRISAILYPEVLDPEQVVKGLSGNLILSVGYAECFLFKIPDLVREGCAPLDHREYFNMKHASARNVVEHCFGLLKMRWAMLRSPLFYPIQTQCE</sequence>
<evidence type="ECO:0000313" key="4">
    <source>
        <dbReference type="EMBL" id="BBG92975.1"/>
    </source>
</evidence>